<reference evidence="1 2" key="1">
    <citation type="submission" date="2008-01" db="EMBL/GenBank/DDBJ databases">
        <authorList>
            <person name="Wagner-Dobler I."/>
            <person name="Ferriera S."/>
            <person name="Johnson J."/>
            <person name="Kravitz S."/>
            <person name="Beeson K."/>
            <person name="Sutton G."/>
            <person name="Rogers Y.-H."/>
            <person name="Friedman R."/>
            <person name="Frazier M."/>
            <person name="Venter J.C."/>
        </authorList>
    </citation>
    <scope>NUCLEOTIDE SEQUENCE [LARGE SCALE GENOMIC DNA]</scope>
    <source>
        <strain evidence="2">DSM 17067 / NCIMB 14079 / DFL-11</strain>
    </source>
</reference>
<dbReference type="Proteomes" id="UP000004703">
    <property type="component" value="Chromosome"/>
</dbReference>
<proteinExistence type="predicted"/>
<evidence type="ECO:0000313" key="2">
    <source>
        <dbReference type="Proteomes" id="UP000004703"/>
    </source>
</evidence>
<reference evidence="1 2" key="2">
    <citation type="submission" date="2013-04" db="EMBL/GenBank/DDBJ databases">
        <authorList>
            <person name="Fiebig A."/>
            <person name="Pradella S."/>
            <person name="Wagner-Doebler I."/>
        </authorList>
    </citation>
    <scope>NUCLEOTIDE SEQUENCE [LARGE SCALE GENOMIC DNA]</scope>
    <source>
        <strain evidence="2">DSM 17067 / NCIMB 14079 / DFL-11</strain>
    </source>
</reference>
<dbReference type="AlphaFoldDB" id="A0A5E8UX90"/>
<dbReference type="EMBL" id="ACCU02000004">
    <property type="protein sequence ID" value="RMX61785.1"/>
    <property type="molecule type" value="Genomic_DNA"/>
</dbReference>
<organism evidence="1 2">
    <name type="scientific">Roseibium alexandrii (strain DSM 17067 / NCIMB 14079 / DFL-11)</name>
    <name type="common">Labrenzia alexandrii</name>
    <dbReference type="NCBI Taxonomy" id="244592"/>
    <lineage>
        <taxon>Bacteria</taxon>
        <taxon>Pseudomonadati</taxon>
        <taxon>Pseudomonadota</taxon>
        <taxon>Alphaproteobacteria</taxon>
        <taxon>Hyphomicrobiales</taxon>
        <taxon>Stappiaceae</taxon>
        <taxon>Roseibium</taxon>
    </lineage>
</organism>
<sequence>MRFCGKIPKLANTIRRSKVLTWLEKGGEILAAFFVFLQEFS</sequence>
<protein>
    <submittedName>
        <fullName evidence="1">Uncharacterized protein</fullName>
    </submittedName>
</protein>
<comment type="caution">
    <text evidence="1">The sequence shown here is derived from an EMBL/GenBank/DDBJ whole genome shotgun (WGS) entry which is preliminary data.</text>
</comment>
<gene>
    <name evidence="1" type="ORF">SADFL11_00015050</name>
</gene>
<evidence type="ECO:0000313" key="1">
    <source>
        <dbReference type="EMBL" id="RMX61785.1"/>
    </source>
</evidence>
<accession>A0A5E8UX90</accession>
<name>A0A5E8UX90_ROSAD</name>